<keyword evidence="3" id="KW-0479">Metal-binding</keyword>
<sequence length="381" mass="41925">MERRSFLLKASAVAATGALAACGKQEQAAAPAPASAPGTPAAPAVVGSNPAVEWRLASSFPKSLDTIYGGAETLSNRVKELTDGKFNIKVFAAGEIVPGLQVLDAVQNNTVQIGHTAGYYYFGKNPTLCFDTTIPFGLTARQQTAWMVQGNGMKLMREFFKEYNVVNFLGGNTNAQMGGWFRKEIRTVADLQGLKYRVAGFAGVVLSRLGVVPQQIAGGDIYPALEKGTIDAAEWVGPYDDEKLGFFKVAPFYYYPGWWEGSAQLSFYASASEFEKLPALYKRALETATFEAHTTMMAKYDTVNPQALARLLENGVKLRPFSREIMEACFKATQDAYAEENAKNPSFKKIYDDWRVFRNNQAAWFNVAEQGFAQFSFARKL</sequence>
<dbReference type="CDD" id="cd13682">
    <property type="entry name" value="PBP2_TRAP_alpha-ketoacid"/>
    <property type="match status" value="1"/>
</dbReference>
<dbReference type="PROSITE" id="PS51257">
    <property type="entry name" value="PROKAR_LIPOPROTEIN"/>
    <property type="match status" value="1"/>
</dbReference>
<dbReference type="PANTHER" id="PTHR33376">
    <property type="match status" value="1"/>
</dbReference>
<dbReference type="InterPro" id="IPR038404">
    <property type="entry name" value="TRAP_DctP_sf"/>
</dbReference>
<dbReference type="PIRSF" id="PIRSF039026">
    <property type="entry name" value="SiaP"/>
    <property type="match status" value="1"/>
</dbReference>
<dbReference type="InterPro" id="IPR006311">
    <property type="entry name" value="TAT_signal"/>
</dbReference>
<dbReference type="GO" id="GO:0031317">
    <property type="term" value="C:tripartite ATP-independent periplasmic transporter complex"/>
    <property type="evidence" value="ECO:0007669"/>
    <property type="project" value="InterPro"/>
</dbReference>
<organism evidence="5 6">
    <name type="scientific">Cupriavidus cauae</name>
    <dbReference type="NCBI Taxonomy" id="2608999"/>
    <lineage>
        <taxon>Bacteria</taxon>
        <taxon>Pseudomonadati</taxon>
        <taxon>Pseudomonadota</taxon>
        <taxon>Betaproteobacteria</taxon>
        <taxon>Burkholderiales</taxon>
        <taxon>Burkholderiaceae</taxon>
        <taxon>Cupriavidus</taxon>
    </lineage>
</organism>
<evidence type="ECO:0000256" key="2">
    <source>
        <dbReference type="PIRSR" id="PIRSR039026-1"/>
    </source>
</evidence>
<proteinExistence type="predicted"/>
<feature type="binding site" evidence="3">
    <location>
        <position position="260"/>
    </location>
    <ligand>
        <name>substrate</name>
    </ligand>
</feature>
<dbReference type="InterPro" id="IPR018389">
    <property type="entry name" value="DctP_fam"/>
</dbReference>
<dbReference type="GO" id="GO:0046872">
    <property type="term" value="F:metal ion binding"/>
    <property type="evidence" value="ECO:0007669"/>
    <property type="project" value="UniProtKB-KW"/>
</dbReference>
<evidence type="ECO:0000256" key="1">
    <source>
        <dbReference type="ARBA" id="ARBA00022729"/>
    </source>
</evidence>
<gene>
    <name evidence="5" type="ORF">F1599_11255</name>
</gene>
<comment type="caution">
    <text evidence="5">The sequence shown here is derived from an EMBL/GenBank/DDBJ whole genome shotgun (WGS) entry which is preliminary data.</text>
</comment>
<dbReference type="NCBIfam" id="NF037995">
    <property type="entry name" value="TRAP_S1"/>
    <property type="match status" value="1"/>
</dbReference>
<reference evidence="5 6" key="1">
    <citation type="submission" date="2019-09" db="EMBL/GenBank/DDBJ databases">
        <title>Isolation of a novel species in the genus Cupriavidus from patients with sepsis using whole genome sequencing.</title>
        <authorList>
            <person name="Kweon O.J."/>
            <person name="Lee M.-K."/>
        </authorList>
    </citation>
    <scope>NUCLEOTIDE SEQUENCE [LARGE SCALE GENOMIC DNA]</scope>
    <source>
        <strain evidence="5 6">MKL-01</strain>
    </source>
</reference>
<dbReference type="InterPro" id="IPR041722">
    <property type="entry name" value="TakP/all3028"/>
</dbReference>
<dbReference type="Gene3D" id="3.40.190.170">
    <property type="entry name" value="Bacterial extracellular solute-binding protein, family 7"/>
    <property type="match status" value="1"/>
</dbReference>
<dbReference type="GO" id="GO:0015849">
    <property type="term" value="P:organic acid transport"/>
    <property type="evidence" value="ECO:0007669"/>
    <property type="project" value="InterPro"/>
</dbReference>
<keyword evidence="1 4" id="KW-0732">Signal</keyword>
<dbReference type="GO" id="GO:0055085">
    <property type="term" value="P:transmembrane transport"/>
    <property type="evidence" value="ECO:0007669"/>
    <property type="project" value="InterPro"/>
</dbReference>
<feature type="binding site" evidence="2">
    <location>
        <position position="197"/>
    </location>
    <ligand>
        <name>substrate</name>
    </ligand>
</feature>
<feature type="chain" id="PRO_5024457449" evidence="4">
    <location>
        <begin position="21"/>
        <end position="381"/>
    </location>
</feature>
<dbReference type="PROSITE" id="PS51318">
    <property type="entry name" value="TAT"/>
    <property type="match status" value="1"/>
</dbReference>
<dbReference type="EMBL" id="VWRN01000031">
    <property type="protein sequence ID" value="KAA6124483.1"/>
    <property type="molecule type" value="Genomic_DNA"/>
</dbReference>
<feature type="binding site" evidence="2">
    <location>
        <position position="176"/>
    </location>
    <ligand>
        <name>substrate</name>
    </ligand>
</feature>
<accession>A0A5M8ALY9</accession>
<evidence type="ECO:0000313" key="5">
    <source>
        <dbReference type="EMBL" id="KAA6124483.1"/>
    </source>
</evidence>
<dbReference type="InterPro" id="IPR026289">
    <property type="entry name" value="SBP_TakP-like"/>
</dbReference>
<name>A0A5M8ALY9_9BURK</name>
<dbReference type="AlphaFoldDB" id="A0A5M8ALY9"/>
<dbReference type="GO" id="GO:0043177">
    <property type="term" value="F:organic acid binding"/>
    <property type="evidence" value="ECO:0007669"/>
    <property type="project" value="InterPro"/>
</dbReference>
<feature type="signal peptide" evidence="4">
    <location>
        <begin position="1"/>
        <end position="20"/>
    </location>
</feature>
<feature type="binding site" evidence="3">
    <location>
        <position position="234"/>
    </location>
    <ligand>
        <name>substrate</name>
    </ligand>
</feature>
<dbReference type="Proteomes" id="UP000324324">
    <property type="component" value="Unassembled WGS sequence"/>
</dbReference>
<keyword evidence="6" id="KW-1185">Reference proteome</keyword>
<evidence type="ECO:0000313" key="6">
    <source>
        <dbReference type="Proteomes" id="UP000324324"/>
    </source>
</evidence>
<dbReference type="RefSeq" id="WP_149317448.1">
    <property type="nucleotide sequence ID" value="NZ_VWRN01000031.1"/>
</dbReference>
<protein>
    <submittedName>
        <fullName evidence="5">ABC transporter substrate-binding protein</fullName>
    </submittedName>
</protein>
<evidence type="ECO:0000256" key="4">
    <source>
        <dbReference type="SAM" id="SignalP"/>
    </source>
</evidence>
<dbReference type="PANTHER" id="PTHR33376:SF5">
    <property type="entry name" value="EXTRACYTOPLASMIC SOLUTE RECEPTOR PROTEIN"/>
    <property type="match status" value="1"/>
</dbReference>
<feature type="binding site" evidence="3">
    <location>
        <position position="235"/>
    </location>
    <ligand>
        <name>Na(+)</name>
        <dbReference type="ChEBI" id="CHEBI:29101"/>
    </ligand>
</feature>
<dbReference type="Gene3D" id="3.40.190.10">
    <property type="entry name" value="Periplasmic binding protein-like II"/>
    <property type="match status" value="1"/>
</dbReference>
<evidence type="ECO:0000256" key="3">
    <source>
        <dbReference type="PIRSR" id="PIRSR039026-2"/>
    </source>
</evidence>
<dbReference type="FunFam" id="3.40.190.10:FF:000371">
    <property type="entry name" value="Alpha-keto acid-binding periplasmic protein TakP"/>
    <property type="match status" value="1"/>
</dbReference>
<dbReference type="Pfam" id="PF03480">
    <property type="entry name" value="DctP"/>
    <property type="match status" value="1"/>
</dbReference>